<accession>A0A1K2IDP9</accession>
<evidence type="ECO:0000313" key="2">
    <source>
        <dbReference type="Proteomes" id="UP000182544"/>
    </source>
</evidence>
<organism evidence="1 2">
    <name type="scientific">Flaviramulus basaltis</name>
    <dbReference type="NCBI Taxonomy" id="369401"/>
    <lineage>
        <taxon>Bacteria</taxon>
        <taxon>Pseudomonadati</taxon>
        <taxon>Bacteroidota</taxon>
        <taxon>Flavobacteriia</taxon>
        <taxon>Flavobacteriales</taxon>
        <taxon>Flavobacteriaceae</taxon>
        <taxon>Flaviramulus</taxon>
    </lineage>
</organism>
<evidence type="ECO:0000313" key="1">
    <source>
        <dbReference type="EMBL" id="SFZ90521.1"/>
    </source>
</evidence>
<dbReference type="Proteomes" id="UP000182544">
    <property type="component" value="Unassembled WGS sequence"/>
</dbReference>
<reference evidence="1 2" key="1">
    <citation type="submission" date="2016-10" db="EMBL/GenBank/DDBJ databases">
        <authorList>
            <person name="de Groot N.N."/>
        </authorList>
    </citation>
    <scope>NUCLEOTIDE SEQUENCE [LARGE SCALE GENOMIC DNA]</scope>
    <source>
        <strain evidence="1 2">DSM 18180</strain>
    </source>
</reference>
<name>A0A1K2IDP9_9FLAO</name>
<gene>
    <name evidence="1" type="ORF">SAMN05428642_101985</name>
</gene>
<dbReference type="AlphaFoldDB" id="A0A1K2IDP9"/>
<dbReference type="STRING" id="369401.SAMN05428642_101985"/>
<dbReference type="EMBL" id="FPKV01000001">
    <property type="protein sequence ID" value="SFZ90521.1"/>
    <property type="molecule type" value="Genomic_DNA"/>
</dbReference>
<protein>
    <submittedName>
        <fullName evidence="1">Uncharacterized protein</fullName>
    </submittedName>
</protein>
<proteinExistence type="predicted"/>
<sequence length="40" mass="4604">MKNFKRIVILIALIFFASKVLFSDFEIVKSENNKTAIVSK</sequence>
<keyword evidence="2" id="KW-1185">Reference proteome</keyword>